<evidence type="ECO:0000313" key="2">
    <source>
        <dbReference type="EMBL" id="MDE8769434.1"/>
    </source>
</evidence>
<evidence type="ECO:0000313" key="3">
    <source>
        <dbReference type="Proteomes" id="UP001163056"/>
    </source>
</evidence>
<dbReference type="EMBL" id="JAREJI010000003">
    <property type="protein sequence ID" value="MDE8769434.1"/>
    <property type="molecule type" value="Genomic_DNA"/>
</dbReference>
<evidence type="ECO:0000256" key="1">
    <source>
        <dbReference type="SAM" id="MobiDB-lite"/>
    </source>
</evidence>
<reference evidence="2 3" key="1">
    <citation type="submission" date="2023-03" db="EMBL/GenBank/DDBJ databases">
        <title>WGS of NDM-producing Providencia thailandensis from Ukrainian patients.</title>
        <authorList>
            <person name="Zabicka D."/>
            <person name="Izdebski R."/>
            <person name="Urbanowicz P."/>
            <person name="Biedrzycka M."/>
            <person name="Guzek A."/>
            <person name="Gniadkowski M."/>
        </authorList>
    </citation>
    <scope>NUCLEOTIDE SEQUENCE [LARGE SCALE GENOMIC DNA]</scope>
    <source>
        <strain evidence="2 3">8015-22</strain>
    </source>
</reference>
<dbReference type="AlphaFoldDB" id="A0AAJ1JH83"/>
<dbReference type="Proteomes" id="UP001163056">
    <property type="component" value="Unassembled WGS sequence"/>
</dbReference>
<sequence length="49" mass="5470">MIKNPETNKLQQVSKDDSEGKPVKDIDYGHDHGAEDPHVHSGNIHQILP</sequence>
<feature type="compositionally biased region" description="Polar residues" evidence="1">
    <location>
        <begin position="1"/>
        <end position="13"/>
    </location>
</feature>
<protein>
    <submittedName>
        <fullName evidence="2">Uncharacterized protein</fullName>
    </submittedName>
</protein>
<comment type="caution">
    <text evidence="2">The sequence shown here is derived from an EMBL/GenBank/DDBJ whole genome shotgun (WGS) entry which is preliminary data.</text>
</comment>
<feature type="compositionally biased region" description="Basic and acidic residues" evidence="1">
    <location>
        <begin position="14"/>
        <end position="39"/>
    </location>
</feature>
<feature type="region of interest" description="Disordered" evidence="1">
    <location>
        <begin position="1"/>
        <end position="49"/>
    </location>
</feature>
<proteinExistence type="predicted"/>
<name>A0AAJ1JH83_PROST</name>
<accession>A0AAJ1JH83</accession>
<gene>
    <name evidence="2" type="ORF">PZS58_07810</name>
</gene>
<dbReference type="RefSeq" id="WP_158002580.1">
    <property type="nucleotide sequence ID" value="NZ_CP181870.1"/>
</dbReference>
<organism evidence="2 3">
    <name type="scientific">Providencia stuartii</name>
    <dbReference type="NCBI Taxonomy" id="588"/>
    <lineage>
        <taxon>Bacteria</taxon>
        <taxon>Pseudomonadati</taxon>
        <taxon>Pseudomonadota</taxon>
        <taxon>Gammaproteobacteria</taxon>
        <taxon>Enterobacterales</taxon>
        <taxon>Morganellaceae</taxon>
        <taxon>Providencia</taxon>
    </lineage>
</organism>